<dbReference type="SUPFAM" id="SSF46785">
    <property type="entry name" value="Winged helix' DNA-binding domain"/>
    <property type="match status" value="1"/>
</dbReference>
<dbReference type="Gene3D" id="3.40.50.300">
    <property type="entry name" value="P-loop containing nucleotide triphosphate hydrolases"/>
    <property type="match status" value="1"/>
</dbReference>
<dbReference type="InterPro" id="IPR027417">
    <property type="entry name" value="P-loop_NTPase"/>
</dbReference>
<proteinExistence type="predicted"/>
<evidence type="ECO:0000313" key="1">
    <source>
        <dbReference type="EMBL" id="KGT79719.1"/>
    </source>
</evidence>
<dbReference type="Proteomes" id="UP000030377">
    <property type="component" value="Unassembled WGS sequence"/>
</dbReference>
<reference evidence="1 2" key="1">
    <citation type="submission" date="2014-09" db="EMBL/GenBank/DDBJ databases">
        <title>Draft genome of Bradyrhizobium japonicum Is-34.</title>
        <authorList>
            <person name="Tsurumaru H."/>
            <person name="Yamakawa T."/>
            <person name="Hashimoto S."/>
            <person name="Okizaki K."/>
            <person name="Kanesaki Y."/>
            <person name="Yoshikawa H."/>
            <person name="Yajima S."/>
        </authorList>
    </citation>
    <scope>NUCLEOTIDE SEQUENCE [LARGE SCALE GENOMIC DNA]</scope>
    <source>
        <strain evidence="1 2">Is-34</strain>
    </source>
</reference>
<sequence>MTQEMGIDPDTMDVHFINGVVKISENVANIEAEVAAKKLQPTLVIVDTVAAYFEGDDDNDNVQMGNYARLLRSMTNLPGGPCVLALAHPTKRAADDDLIPKGGGAFLNEVDGNVALRRNGQVIAFEALGKFRGPSFEPVHFELVTVQHPKLRDTKGAPSRPSLRCRSRISALWSVSGRTSVTRTLAARYRSAPRKSRRDVAKLLGMSDSRVYRIARKLEQQKLIRAERNGWTLTGAGERELNAMDYGRDTGTPNAGSALGLA</sequence>
<evidence type="ECO:0000313" key="2">
    <source>
        <dbReference type="Proteomes" id="UP000030377"/>
    </source>
</evidence>
<gene>
    <name evidence="1" type="ORF">MA20_11100</name>
</gene>
<accession>A0A0A3Y2C3</accession>
<comment type="caution">
    <text evidence="1">The sequence shown here is derived from an EMBL/GenBank/DDBJ whole genome shotgun (WGS) entry which is preliminary data.</text>
</comment>
<name>A0A0A3Y2C3_BRAJP</name>
<dbReference type="RefSeq" id="WP_041955177.1">
    <property type="nucleotide sequence ID" value="NZ_CP081350.1"/>
</dbReference>
<dbReference type="InterPro" id="IPR036388">
    <property type="entry name" value="WH-like_DNA-bd_sf"/>
</dbReference>
<dbReference type="EMBL" id="JRPN01000009">
    <property type="protein sequence ID" value="KGT79719.1"/>
    <property type="molecule type" value="Genomic_DNA"/>
</dbReference>
<dbReference type="Gene3D" id="1.10.10.10">
    <property type="entry name" value="Winged helix-like DNA-binding domain superfamily/Winged helix DNA-binding domain"/>
    <property type="match status" value="1"/>
</dbReference>
<dbReference type="InterPro" id="IPR036390">
    <property type="entry name" value="WH_DNA-bd_sf"/>
</dbReference>
<protein>
    <submittedName>
        <fullName evidence="1">Uncharacterized protein</fullName>
    </submittedName>
</protein>
<dbReference type="AlphaFoldDB" id="A0A0A3Y2C3"/>
<dbReference type="STRING" id="375.BKD09_RS14995"/>
<organism evidence="1 2">
    <name type="scientific">Bradyrhizobium japonicum</name>
    <dbReference type="NCBI Taxonomy" id="375"/>
    <lineage>
        <taxon>Bacteria</taxon>
        <taxon>Pseudomonadati</taxon>
        <taxon>Pseudomonadota</taxon>
        <taxon>Alphaproteobacteria</taxon>
        <taxon>Hyphomicrobiales</taxon>
        <taxon>Nitrobacteraceae</taxon>
        <taxon>Bradyrhizobium</taxon>
    </lineage>
</organism>